<feature type="transmembrane region" description="Helical" evidence="3">
    <location>
        <begin position="208"/>
        <end position="225"/>
    </location>
</feature>
<feature type="domain" description="Ras-GEF" evidence="4">
    <location>
        <begin position="184"/>
        <end position="322"/>
    </location>
</feature>
<protein>
    <recommendedName>
        <fullName evidence="4">Ras-GEF domain-containing protein</fullName>
    </recommendedName>
</protein>
<dbReference type="PANTHER" id="PTHR23113:SF370">
    <property type="entry name" value="RAS GUANINE NUCLEOTIDE EXCHANGE FACTOR P"/>
    <property type="match status" value="1"/>
</dbReference>
<keyword evidence="3" id="KW-0812">Transmembrane</keyword>
<proteinExistence type="predicted"/>
<keyword evidence="1 2" id="KW-0344">Guanine-nucleotide releasing factor</keyword>
<evidence type="ECO:0000256" key="1">
    <source>
        <dbReference type="ARBA" id="ARBA00022658"/>
    </source>
</evidence>
<reference evidence="5 6" key="1">
    <citation type="journal article" date="2013" name="Curr. Biol.">
        <title>The Genome of the Foraminiferan Reticulomyxa filosa.</title>
        <authorList>
            <person name="Glockner G."/>
            <person name="Hulsmann N."/>
            <person name="Schleicher M."/>
            <person name="Noegel A.A."/>
            <person name="Eichinger L."/>
            <person name="Gallinger C."/>
            <person name="Pawlowski J."/>
            <person name="Sierra R."/>
            <person name="Euteneuer U."/>
            <person name="Pillet L."/>
            <person name="Moustafa A."/>
            <person name="Platzer M."/>
            <person name="Groth M."/>
            <person name="Szafranski K."/>
            <person name="Schliwa M."/>
        </authorList>
    </citation>
    <scope>NUCLEOTIDE SEQUENCE [LARGE SCALE GENOMIC DNA]</scope>
</reference>
<dbReference type="InterPro" id="IPR036964">
    <property type="entry name" value="RASGEF_cat_dom_sf"/>
</dbReference>
<dbReference type="Gene3D" id="1.10.840.10">
    <property type="entry name" value="Ras guanine-nucleotide exchange factors catalytic domain"/>
    <property type="match status" value="1"/>
</dbReference>
<dbReference type="GO" id="GO:0005886">
    <property type="term" value="C:plasma membrane"/>
    <property type="evidence" value="ECO:0007669"/>
    <property type="project" value="TreeGrafter"/>
</dbReference>
<evidence type="ECO:0000313" key="6">
    <source>
        <dbReference type="Proteomes" id="UP000023152"/>
    </source>
</evidence>
<organism evidence="5 6">
    <name type="scientific">Reticulomyxa filosa</name>
    <dbReference type="NCBI Taxonomy" id="46433"/>
    <lineage>
        <taxon>Eukaryota</taxon>
        <taxon>Sar</taxon>
        <taxon>Rhizaria</taxon>
        <taxon>Retaria</taxon>
        <taxon>Foraminifera</taxon>
        <taxon>Monothalamids</taxon>
        <taxon>Reticulomyxidae</taxon>
        <taxon>Reticulomyxa</taxon>
    </lineage>
</organism>
<feature type="non-terminal residue" evidence="5">
    <location>
        <position position="1"/>
    </location>
</feature>
<dbReference type="PROSITE" id="PS50009">
    <property type="entry name" value="RASGEF_CAT"/>
    <property type="match status" value="1"/>
</dbReference>
<dbReference type="PANTHER" id="PTHR23113">
    <property type="entry name" value="GUANINE NUCLEOTIDE EXCHANGE FACTOR"/>
    <property type="match status" value="1"/>
</dbReference>
<keyword evidence="3" id="KW-1133">Transmembrane helix</keyword>
<dbReference type="InterPro" id="IPR008937">
    <property type="entry name" value="Ras-like_GEF"/>
</dbReference>
<dbReference type="AlphaFoldDB" id="X6LXS6"/>
<feature type="non-terminal residue" evidence="5">
    <location>
        <position position="322"/>
    </location>
</feature>
<gene>
    <name evidence="5" type="ORF">RFI_30649</name>
</gene>
<dbReference type="SUPFAM" id="SSF48366">
    <property type="entry name" value="Ras GEF"/>
    <property type="match status" value="1"/>
</dbReference>
<accession>X6LXS6</accession>
<dbReference type="InterPro" id="IPR023578">
    <property type="entry name" value="Ras_GEF_dom_sf"/>
</dbReference>
<keyword evidence="6" id="KW-1185">Reference proteome</keyword>
<evidence type="ECO:0000313" key="5">
    <source>
        <dbReference type="EMBL" id="ETO06743.1"/>
    </source>
</evidence>
<evidence type="ECO:0000256" key="3">
    <source>
        <dbReference type="SAM" id="Phobius"/>
    </source>
</evidence>
<name>X6LXS6_RETFI</name>
<evidence type="ECO:0000256" key="2">
    <source>
        <dbReference type="PROSITE-ProRule" id="PRU00168"/>
    </source>
</evidence>
<dbReference type="Pfam" id="PF00617">
    <property type="entry name" value="RasGEF"/>
    <property type="match status" value="1"/>
</dbReference>
<dbReference type="Proteomes" id="UP000023152">
    <property type="component" value="Unassembled WGS sequence"/>
</dbReference>
<dbReference type="GO" id="GO:0005085">
    <property type="term" value="F:guanyl-nucleotide exchange factor activity"/>
    <property type="evidence" value="ECO:0007669"/>
    <property type="project" value="UniProtKB-KW"/>
</dbReference>
<sequence>FVFFFFFDYKKKKKSMKIWVQLLWEDFPPNSAERTALNSFISKLIKLSASPPSAQYCHTATQILLAAYRDQFLKEQKRKSIKLVPAPWPNVLSAKLSVPKPSDSSFDTILSQFQCAYQQNDMKELLEIYVLKEGNEQAKHTSSLSMIQPKSDTKATNHRGHSFSLWNRSKSTFIERQTTVMEQEGTLIAGQLTLMMDKLLKAIRPPEFLGKALFFFFFSPIFFLLKKKKIIRRGGGGGKNGIELRIKNWTGSKGPNIIALRQLGECISIWVRLMIACQKHTYRKAMVERVFEIGIAMKKLQNVYGQLQIYGALDHPLVGTER</sequence>
<evidence type="ECO:0000259" key="4">
    <source>
        <dbReference type="PROSITE" id="PS50009"/>
    </source>
</evidence>
<comment type="caution">
    <text evidence="5">The sequence shown here is derived from an EMBL/GenBank/DDBJ whole genome shotgun (WGS) entry which is preliminary data.</text>
</comment>
<dbReference type="EMBL" id="ASPP01026829">
    <property type="protein sequence ID" value="ETO06743.1"/>
    <property type="molecule type" value="Genomic_DNA"/>
</dbReference>
<dbReference type="GO" id="GO:0007265">
    <property type="term" value="P:Ras protein signal transduction"/>
    <property type="evidence" value="ECO:0007669"/>
    <property type="project" value="TreeGrafter"/>
</dbReference>
<dbReference type="InterPro" id="IPR001895">
    <property type="entry name" value="RASGEF_cat_dom"/>
</dbReference>
<keyword evidence="3" id="KW-0472">Membrane</keyword>